<reference evidence="3 4" key="1">
    <citation type="submission" date="2019-05" db="EMBL/GenBank/DDBJ databases">
        <authorList>
            <consortium name="Science for Life Laboratories"/>
        </authorList>
    </citation>
    <scope>NUCLEOTIDE SEQUENCE [LARGE SCALE GENOMIC DNA]</scope>
    <source>
        <strain evidence="3">Soil9</strain>
    </source>
</reference>
<dbReference type="Proteomes" id="UP000464178">
    <property type="component" value="Chromosome"/>
</dbReference>
<keyword evidence="2" id="KW-0472">Membrane</keyword>
<gene>
    <name evidence="3" type="ORF">SOIL9_43960</name>
</gene>
<evidence type="ECO:0000313" key="3">
    <source>
        <dbReference type="EMBL" id="VTR93318.1"/>
    </source>
</evidence>
<evidence type="ECO:0000313" key="4">
    <source>
        <dbReference type="Proteomes" id="UP000464178"/>
    </source>
</evidence>
<accession>A0A6P2CW01</accession>
<evidence type="ECO:0008006" key="5">
    <source>
        <dbReference type="Google" id="ProtNLM"/>
    </source>
</evidence>
<feature type="transmembrane region" description="Helical" evidence="2">
    <location>
        <begin position="20"/>
        <end position="47"/>
    </location>
</feature>
<protein>
    <recommendedName>
        <fullName evidence="5">DUF304 domain-containing protein</fullName>
    </recommendedName>
</protein>
<feature type="region of interest" description="Disordered" evidence="1">
    <location>
        <begin position="184"/>
        <end position="208"/>
    </location>
</feature>
<proteinExistence type="predicted"/>
<keyword evidence="4" id="KW-1185">Reference proteome</keyword>
<evidence type="ECO:0000256" key="1">
    <source>
        <dbReference type="SAM" id="MobiDB-lite"/>
    </source>
</evidence>
<sequence length="208" mass="23146">MTERTVRVVAHSRGTLALAWLSFCWRAVVASALVYWLLVTCAVLFALEGNVRPGLVRPIANAVGVPISLLMCGSWVWWNAHQLSRSYLGIEGTVVTFRGRGARGVVIERRYQIHELASVVFGQPLNAVERGFSQLTSGVLQTAREGRLFVTSIYGKCVTFQFMNLAFHPSEVREFIAELNRRGVGARRRTEPSDDPDPYSWPVSPDAP</sequence>
<dbReference type="EMBL" id="LR593886">
    <property type="protein sequence ID" value="VTR93318.1"/>
    <property type="molecule type" value="Genomic_DNA"/>
</dbReference>
<evidence type="ECO:0000256" key="2">
    <source>
        <dbReference type="SAM" id="Phobius"/>
    </source>
</evidence>
<keyword evidence="2" id="KW-0812">Transmembrane</keyword>
<organism evidence="3 4">
    <name type="scientific">Gemmata massiliana</name>
    <dbReference type="NCBI Taxonomy" id="1210884"/>
    <lineage>
        <taxon>Bacteria</taxon>
        <taxon>Pseudomonadati</taxon>
        <taxon>Planctomycetota</taxon>
        <taxon>Planctomycetia</taxon>
        <taxon>Gemmatales</taxon>
        <taxon>Gemmataceae</taxon>
        <taxon>Gemmata</taxon>
    </lineage>
</organism>
<keyword evidence="2" id="KW-1133">Transmembrane helix</keyword>
<dbReference type="KEGG" id="gms:SOIL9_43960"/>
<dbReference type="AlphaFoldDB" id="A0A6P2CW01"/>
<name>A0A6P2CW01_9BACT</name>
<feature type="transmembrane region" description="Helical" evidence="2">
    <location>
        <begin position="59"/>
        <end position="78"/>
    </location>
</feature>